<dbReference type="RefSeq" id="WP_091933454.1">
    <property type="nucleotide sequence ID" value="NZ_FOUJ01000001.1"/>
</dbReference>
<gene>
    <name evidence="2" type="ORF">SAMN04488696_0810</name>
</gene>
<protein>
    <recommendedName>
        <fullName evidence="4">Membrane domain of glycerophosphoryl diester phosphodiesterase</fullName>
    </recommendedName>
</protein>
<proteinExistence type="predicted"/>
<dbReference type="Proteomes" id="UP000198535">
    <property type="component" value="Unassembled WGS sequence"/>
</dbReference>
<feature type="transmembrane region" description="Helical" evidence="1">
    <location>
        <begin position="171"/>
        <end position="194"/>
    </location>
</feature>
<dbReference type="AlphaFoldDB" id="A0A1I4PPE5"/>
<accession>A0A1I4PPE5</accession>
<keyword evidence="3" id="KW-1185">Reference proteome</keyword>
<evidence type="ECO:0000256" key="1">
    <source>
        <dbReference type="SAM" id="Phobius"/>
    </source>
</evidence>
<name>A0A1I4PPE5_9EURY</name>
<evidence type="ECO:0008006" key="4">
    <source>
        <dbReference type="Google" id="ProtNLM"/>
    </source>
</evidence>
<evidence type="ECO:0000313" key="3">
    <source>
        <dbReference type="Proteomes" id="UP000198535"/>
    </source>
</evidence>
<keyword evidence="1" id="KW-0812">Transmembrane</keyword>
<keyword evidence="1" id="KW-0472">Membrane</keyword>
<feature type="transmembrane region" description="Helical" evidence="1">
    <location>
        <begin position="119"/>
        <end position="150"/>
    </location>
</feature>
<sequence length="236" mass="26326">MEYKRLFRDSFSIVIGNIIPYGLAALILTFASMLIITAPPLLYGFISMLIKGARQEKVRTTDVFDGFRSGNFLRSWIYFIFMIAVVILLMIAWMVLYIFAGILMIIFGSLAGPVFSETMVISILIIVSLVLACIVAIPAILIVYVLPLFVIKEYSITNAISESIKMVKGHLIASTIICTVIALIALAGSLPYYIGLFFHWPQWFSLLLYFGGIILTTPLSQQILVNTTFELMGTEL</sequence>
<evidence type="ECO:0000313" key="2">
    <source>
        <dbReference type="EMBL" id="SFM29692.1"/>
    </source>
</evidence>
<feature type="transmembrane region" description="Helical" evidence="1">
    <location>
        <begin position="76"/>
        <end position="107"/>
    </location>
</feature>
<dbReference type="OrthoDB" id="147905at2157"/>
<feature type="transmembrane region" description="Helical" evidence="1">
    <location>
        <begin position="200"/>
        <end position="219"/>
    </location>
</feature>
<dbReference type="EMBL" id="FOUJ01000001">
    <property type="protein sequence ID" value="SFM29692.1"/>
    <property type="molecule type" value="Genomic_DNA"/>
</dbReference>
<reference evidence="3" key="1">
    <citation type="submission" date="2016-10" db="EMBL/GenBank/DDBJ databases">
        <authorList>
            <person name="Varghese N."/>
            <person name="Submissions S."/>
        </authorList>
    </citation>
    <scope>NUCLEOTIDE SEQUENCE [LARGE SCALE GENOMIC DNA]</scope>
    <source>
        <strain evidence="3">Mob M</strain>
    </source>
</reference>
<feature type="transmembrane region" description="Helical" evidence="1">
    <location>
        <begin position="20"/>
        <end position="50"/>
    </location>
</feature>
<dbReference type="STRING" id="487685.SAMN04488696_0810"/>
<organism evidence="2 3">
    <name type="scientific">Methanolobus profundi</name>
    <dbReference type="NCBI Taxonomy" id="487685"/>
    <lineage>
        <taxon>Archaea</taxon>
        <taxon>Methanobacteriati</taxon>
        <taxon>Methanobacteriota</taxon>
        <taxon>Stenosarchaea group</taxon>
        <taxon>Methanomicrobia</taxon>
        <taxon>Methanosarcinales</taxon>
        <taxon>Methanosarcinaceae</taxon>
        <taxon>Methanolobus</taxon>
    </lineage>
</organism>
<keyword evidence="1" id="KW-1133">Transmembrane helix</keyword>